<gene>
    <name evidence="1" type="ORF">GcM1_197029</name>
</gene>
<dbReference type="Proteomes" id="UP000285326">
    <property type="component" value="Unassembled WGS sequence"/>
</dbReference>
<organism evidence="1 2">
    <name type="scientific">Golovinomyces cichoracearum</name>
    <dbReference type="NCBI Taxonomy" id="62708"/>
    <lineage>
        <taxon>Eukaryota</taxon>
        <taxon>Fungi</taxon>
        <taxon>Dikarya</taxon>
        <taxon>Ascomycota</taxon>
        <taxon>Pezizomycotina</taxon>
        <taxon>Leotiomycetes</taxon>
        <taxon>Erysiphales</taxon>
        <taxon>Erysiphaceae</taxon>
        <taxon>Golovinomyces</taxon>
    </lineage>
</organism>
<comment type="caution">
    <text evidence="1">The sequence shown here is derived from an EMBL/GenBank/DDBJ whole genome shotgun (WGS) entry which is preliminary data.</text>
</comment>
<dbReference type="EMBL" id="MCBS01019725">
    <property type="protein sequence ID" value="RKF80037.1"/>
    <property type="molecule type" value="Genomic_DNA"/>
</dbReference>
<sequence>MLHTIHTKPISYARLDLQNEESVKEWFADLYKTIREFEIDNGKKILNMDESGARVGCPTGETVIVPIEVKELYTASLENRKSVTIIETIRGDRKKTLPPYIIAPGKKIMDNWIASELVGDEGIDYSPTGYINNDIIMKYADHLIKYSHDGRNKSWKLLLLDGHESHQYDPFVLKLAENHIKAF</sequence>
<reference evidence="1 2" key="1">
    <citation type="journal article" date="2018" name="BMC Genomics">
        <title>Comparative genome analyses reveal sequence features reflecting distinct modes of host-adaptation between dicot and monocot powdery mildew.</title>
        <authorList>
            <person name="Wu Y."/>
            <person name="Ma X."/>
            <person name="Pan Z."/>
            <person name="Kale S.D."/>
            <person name="Song Y."/>
            <person name="King H."/>
            <person name="Zhang Q."/>
            <person name="Presley C."/>
            <person name="Deng X."/>
            <person name="Wei C.I."/>
            <person name="Xiao S."/>
        </authorList>
    </citation>
    <scope>NUCLEOTIDE SEQUENCE [LARGE SCALE GENOMIC DNA]</scope>
    <source>
        <strain evidence="1">UMSG1</strain>
    </source>
</reference>
<proteinExistence type="predicted"/>
<name>A0A420IZP4_9PEZI</name>
<evidence type="ECO:0000313" key="2">
    <source>
        <dbReference type="Proteomes" id="UP000285326"/>
    </source>
</evidence>
<dbReference type="AlphaFoldDB" id="A0A420IZP4"/>
<evidence type="ECO:0000313" key="1">
    <source>
        <dbReference type="EMBL" id="RKF80037.1"/>
    </source>
</evidence>
<protein>
    <submittedName>
        <fullName evidence="1">Putative multidrug resistance protein fnx1</fullName>
    </submittedName>
</protein>
<accession>A0A420IZP4</accession>